<evidence type="ECO:0000259" key="4">
    <source>
        <dbReference type="Pfam" id="PF13966"/>
    </source>
</evidence>
<protein>
    <submittedName>
        <fullName evidence="5">Putative transcription regulator mTERF family</fullName>
    </submittedName>
</protein>
<dbReference type="PANTHER" id="PTHR33116">
    <property type="entry name" value="REVERSE TRANSCRIPTASE ZINC-BINDING DOMAIN-CONTAINING PROTEIN-RELATED-RELATED"/>
    <property type="match status" value="1"/>
</dbReference>
<keyword evidence="2" id="KW-0805">Transcription regulation</keyword>
<dbReference type="EMBL" id="PSQE01000002">
    <property type="protein sequence ID" value="RHN73183.1"/>
    <property type="molecule type" value="Genomic_DNA"/>
</dbReference>
<sequence>MLNIHPRYRPSLYLKALTFLPAPNPNPLFPSLLTFSLHFCTNTSNSTSFAASYLIHNFGFTPQFASKLCSAHRLRFKTTQKPESVLTFFRNYGFSESQLRHMIPKMSRLLSCDPSKRVLAKFQFFLSKGASNSDIVNLVTKTPIVLSPSLNNHIVPTYELLYRFLQSHKDTIAVLNPASIISSIESILINFFWGGSEDNRKVAWVDWNSICMSKGCWRFGDLRGFMTYRCTRVGRRWGAWRWRRRLLAWEEDLVLEIRNLLSNITLQESEADVYIWCPNIGVGYTVRGVYHMLMRQEIHSYDVTADAPWHKSVPLKVSICAWRLFHNRWPTKDNLVRRGVITNENQLCVSGCGEQETIDHLIIHCTIFGDLWKHIKSWIGVYSVDPQQVTDHFYQFVHSSIAYTPRRSFLHLVWLCCMWVLWTERNHILFTNKTITTVQLVEKMKMYSFRWLKAKNVCFPFGYHMWWQNPLACLGIGRSLFFIYNITLQDFLM</sequence>
<comment type="similarity">
    <text evidence="1">Belongs to the mTERF family.</text>
</comment>
<accession>A0A396JA77</accession>
<keyword evidence="2" id="KW-0804">Transcription</keyword>
<dbReference type="Gramene" id="rna8971">
    <property type="protein sequence ID" value="RHN73183.1"/>
    <property type="gene ID" value="gene8971"/>
</dbReference>
<keyword evidence="3" id="KW-0809">Transit peptide</keyword>
<dbReference type="Proteomes" id="UP000265566">
    <property type="component" value="Chromosome 2"/>
</dbReference>
<evidence type="ECO:0000313" key="6">
    <source>
        <dbReference type="Proteomes" id="UP000265566"/>
    </source>
</evidence>
<dbReference type="Pfam" id="PF13966">
    <property type="entry name" value="zf-RVT"/>
    <property type="match status" value="1"/>
</dbReference>
<reference evidence="6" key="1">
    <citation type="journal article" date="2018" name="Nat. Plants">
        <title>Whole-genome landscape of Medicago truncatula symbiotic genes.</title>
        <authorList>
            <person name="Pecrix Y."/>
            <person name="Staton S.E."/>
            <person name="Sallet E."/>
            <person name="Lelandais-Briere C."/>
            <person name="Moreau S."/>
            <person name="Carrere S."/>
            <person name="Blein T."/>
            <person name="Jardinaud M.F."/>
            <person name="Latrasse D."/>
            <person name="Zouine M."/>
            <person name="Zahm M."/>
            <person name="Kreplak J."/>
            <person name="Mayjonade B."/>
            <person name="Satge C."/>
            <person name="Perez M."/>
            <person name="Cauet S."/>
            <person name="Marande W."/>
            <person name="Chantry-Darmon C."/>
            <person name="Lopez-Roques C."/>
            <person name="Bouchez O."/>
            <person name="Berard A."/>
            <person name="Debelle F."/>
            <person name="Munos S."/>
            <person name="Bendahmane A."/>
            <person name="Berges H."/>
            <person name="Niebel A."/>
            <person name="Buitink J."/>
            <person name="Frugier F."/>
            <person name="Benhamed M."/>
            <person name="Crespi M."/>
            <person name="Gouzy J."/>
            <person name="Gamas P."/>
        </authorList>
    </citation>
    <scope>NUCLEOTIDE SEQUENCE [LARGE SCALE GENOMIC DNA]</scope>
    <source>
        <strain evidence="6">cv. Jemalong A17</strain>
    </source>
</reference>
<name>A0A396JA77_MEDTR</name>
<evidence type="ECO:0000313" key="5">
    <source>
        <dbReference type="EMBL" id="RHN73183.1"/>
    </source>
</evidence>
<dbReference type="Pfam" id="PF02536">
    <property type="entry name" value="mTERF"/>
    <property type="match status" value="1"/>
</dbReference>
<dbReference type="InterPro" id="IPR038538">
    <property type="entry name" value="MTERF_sf"/>
</dbReference>
<dbReference type="Gene3D" id="1.25.70.10">
    <property type="entry name" value="Transcription termination factor 3, mitochondrial"/>
    <property type="match status" value="1"/>
</dbReference>
<keyword evidence="2" id="KW-0806">Transcription termination</keyword>
<feature type="domain" description="Reverse transcriptase zinc-binding" evidence="4">
    <location>
        <begin position="284"/>
        <end position="372"/>
    </location>
</feature>
<gene>
    <name evidence="5" type="ORF">MtrunA17_Chr2g0295751</name>
</gene>
<dbReference type="InterPro" id="IPR003690">
    <property type="entry name" value="MTERF"/>
</dbReference>
<evidence type="ECO:0000256" key="1">
    <source>
        <dbReference type="ARBA" id="ARBA00007692"/>
    </source>
</evidence>
<proteinExistence type="inferred from homology"/>
<dbReference type="GO" id="GO:0003676">
    <property type="term" value="F:nucleic acid binding"/>
    <property type="evidence" value="ECO:0007669"/>
    <property type="project" value="InterPro"/>
</dbReference>
<evidence type="ECO:0000256" key="3">
    <source>
        <dbReference type="ARBA" id="ARBA00022946"/>
    </source>
</evidence>
<dbReference type="AlphaFoldDB" id="A0A396JA77"/>
<organism evidence="5 6">
    <name type="scientific">Medicago truncatula</name>
    <name type="common">Barrel medic</name>
    <name type="synonym">Medicago tribuloides</name>
    <dbReference type="NCBI Taxonomy" id="3880"/>
    <lineage>
        <taxon>Eukaryota</taxon>
        <taxon>Viridiplantae</taxon>
        <taxon>Streptophyta</taxon>
        <taxon>Embryophyta</taxon>
        <taxon>Tracheophyta</taxon>
        <taxon>Spermatophyta</taxon>
        <taxon>Magnoliopsida</taxon>
        <taxon>eudicotyledons</taxon>
        <taxon>Gunneridae</taxon>
        <taxon>Pentapetalae</taxon>
        <taxon>rosids</taxon>
        <taxon>fabids</taxon>
        <taxon>Fabales</taxon>
        <taxon>Fabaceae</taxon>
        <taxon>Papilionoideae</taxon>
        <taxon>50 kb inversion clade</taxon>
        <taxon>NPAAA clade</taxon>
        <taxon>Hologalegina</taxon>
        <taxon>IRL clade</taxon>
        <taxon>Trifolieae</taxon>
        <taxon>Medicago</taxon>
    </lineage>
</organism>
<comment type="caution">
    <text evidence="5">The sequence shown here is derived from an EMBL/GenBank/DDBJ whole genome shotgun (WGS) entry which is preliminary data.</text>
</comment>
<dbReference type="SMART" id="SM00733">
    <property type="entry name" value="Mterf"/>
    <property type="match status" value="2"/>
</dbReference>
<evidence type="ECO:0000256" key="2">
    <source>
        <dbReference type="ARBA" id="ARBA00022472"/>
    </source>
</evidence>
<dbReference type="GO" id="GO:0006353">
    <property type="term" value="P:DNA-templated transcription termination"/>
    <property type="evidence" value="ECO:0007669"/>
    <property type="project" value="UniProtKB-KW"/>
</dbReference>
<dbReference type="InterPro" id="IPR026960">
    <property type="entry name" value="RVT-Znf"/>
</dbReference>
<dbReference type="PANTHER" id="PTHR33116:SF78">
    <property type="entry name" value="OS12G0587133 PROTEIN"/>
    <property type="match status" value="1"/>
</dbReference>